<evidence type="ECO:0000256" key="4">
    <source>
        <dbReference type="ARBA" id="ARBA00022801"/>
    </source>
</evidence>
<dbReference type="InterPro" id="IPR006054">
    <property type="entry name" value="DnaQ"/>
</dbReference>
<accession>A0ABS8W9E5</accession>
<dbReference type="InterPro" id="IPR049125">
    <property type="entry name" value="FAN1-like_WH"/>
</dbReference>
<protein>
    <recommendedName>
        <fullName evidence="2">DNA-directed DNA polymerase</fullName>
        <ecNumber evidence="2">2.7.7.7</ecNumber>
    </recommendedName>
</protein>
<dbReference type="PANTHER" id="PTHR30231:SF41">
    <property type="entry name" value="DNA POLYMERASE III SUBUNIT EPSILON"/>
    <property type="match status" value="1"/>
</dbReference>
<dbReference type="Gene3D" id="3.40.1350.10">
    <property type="match status" value="1"/>
</dbReference>
<reference evidence="9 10" key="1">
    <citation type="journal article" date="2022" name="Environ. Microbiol. Rep.">
        <title>Eco-phylogenetic analyses reveal divergent evolution of vitamin B12 metabolism in the marine bacterial family 'Psychromonadaceae'.</title>
        <authorList>
            <person name="Jin X."/>
            <person name="Yang Y."/>
            <person name="Cao H."/>
            <person name="Gao B."/>
            <person name="Zhao Z."/>
        </authorList>
    </citation>
    <scope>NUCLEOTIDE SEQUENCE [LARGE SCALE GENOMIC DNA]</scope>
    <source>
        <strain evidence="9 10">MKS20</strain>
    </source>
</reference>
<organism evidence="9 10">
    <name type="scientific">Motilimonas cestriensis</name>
    <dbReference type="NCBI Taxonomy" id="2742685"/>
    <lineage>
        <taxon>Bacteria</taxon>
        <taxon>Pseudomonadati</taxon>
        <taxon>Pseudomonadota</taxon>
        <taxon>Gammaproteobacteria</taxon>
        <taxon>Alteromonadales</taxon>
        <taxon>Alteromonadales genera incertae sedis</taxon>
        <taxon>Motilimonas</taxon>
    </lineage>
</organism>
<feature type="domain" description="Exonuclease" evidence="7">
    <location>
        <begin position="554"/>
        <end position="719"/>
    </location>
</feature>
<keyword evidence="5" id="KW-0269">Exonuclease</keyword>
<evidence type="ECO:0000256" key="5">
    <source>
        <dbReference type="ARBA" id="ARBA00022839"/>
    </source>
</evidence>
<name>A0ABS8W9E5_9GAMM</name>
<dbReference type="CDD" id="cd06127">
    <property type="entry name" value="DEDDh"/>
    <property type="match status" value="1"/>
</dbReference>
<dbReference type="InterPro" id="IPR036397">
    <property type="entry name" value="RNaseH_sf"/>
</dbReference>
<comment type="catalytic activity">
    <reaction evidence="6">
        <text>DNA(n) + a 2'-deoxyribonucleoside 5'-triphosphate = DNA(n+1) + diphosphate</text>
        <dbReference type="Rhea" id="RHEA:22508"/>
        <dbReference type="Rhea" id="RHEA-COMP:17339"/>
        <dbReference type="Rhea" id="RHEA-COMP:17340"/>
        <dbReference type="ChEBI" id="CHEBI:33019"/>
        <dbReference type="ChEBI" id="CHEBI:61560"/>
        <dbReference type="ChEBI" id="CHEBI:173112"/>
        <dbReference type="EC" id="2.7.7.7"/>
    </reaction>
</comment>
<dbReference type="SMART" id="SM00990">
    <property type="entry name" value="VRR_NUC"/>
    <property type="match status" value="1"/>
</dbReference>
<evidence type="ECO:0000313" key="10">
    <source>
        <dbReference type="Proteomes" id="UP001201273"/>
    </source>
</evidence>
<dbReference type="InterPro" id="IPR014883">
    <property type="entry name" value="VRR_NUC"/>
</dbReference>
<dbReference type="InterPro" id="IPR013520">
    <property type="entry name" value="Ribonucl_H"/>
</dbReference>
<dbReference type="InterPro" id="IPR011856">
    <property type="entry name" value="tRNA_endonuc-like_dom_sf"/>
</dbReference>
<dbReference type="Pfam" id="PF08774">
    <property type="entry name" value="VRR_NUC"/>
    <property type="match status" value="1"/>
</dbReference>
<dbReference type="SUPFAM" id="SSF53098">
    <property type="entry name" value="Ribonuclease H-like"/>
    <property type="match status" value="1"/>
</dbReference>
<evidence type="ECO:0000256" key="3">
    <source>
        <dbReference type="ARBA" id="ARBA00022722"/>
    </source>
</evidence>
<proteinExistence type="predicted"/>
<keyword evidence="4" id="KW-0378">Hydrolase</keyword>
<gene>
    <name evidence="9" type="ORF">K6Y31_12470</name>
</gene>
<evidence type="ECO:0000256" key="2">
    <source>
        <dbReference type="ARBA" id="ARBA00012417"/>
    </source>
</evidence>
<dbReference type="Proteomes" id="UP001201273">
    <property type="component" value="Unassembled WGS sequence"/>
</dbReference>
<dbReference type="Gene3D" id="3.30.420.10">
    <property type="entry name" value="Ribonuclease H-like superfamily/Ribonuclease H"/>
    <property type="match status" value="1"/>
</dbReference>
<dbReference type="InterPro" id="IPR012337">
    <property type="entry name" value="RNaseH-like_sf"/>
</dbReference>
<dbReference type="Pfam" id="PF21315">
    <property type="entry name" value="FAN1_HTH"/>
    <property type="match status" value="1"/>
</dbReference>
<feature type="domain" description="VRR-NUC" evidence="8">
    <location>
        <begin position="435"/>
        <end position="547"/>
    </location>
</feature>
<dbReference type="NCBIfam" id="TIGR00573">
    <property type="entry name" value="dnaq"/>
    <property type="match status" value="1"/>
</dbReference>
<evidence type="ECO:0000256" key="1">
    <source>
        <dbReference type="ARBA" id="ARBA00001946"/>
    </source>
</evidence>
<sequence>MKTLPEKYYLAHFYELVAFIDATSLHLLNTEQLRQYALVQRLSEAALCLLIRIINRKSNFVAPARLNYAEILDITAALAELEQHQLITSAAQLPASQLLPELTKAQLQDVCAQAGVVDMPANSAKKQAWIDCALKQSCAIKPTSDPTYQAYVQSVFKDTFDYFLYLYFAHLGGTLAQFSMRDLGILKTNGNSSRAAASQLNAHFDELEEAQSAFHYSQWLHQLKVMSDEEKTALAQALLTPAKVEPVGRYGQEKYNLLSYKLAHHCLTHAPDIAMTLLAQSDHPKAQEKHIRALYAEGELTLCQAKLNAILEASADESLLLFAQDFSRLKFGSQRTSLLTEMLRNSGTAIPLDEAFVGAPEQGLIDYYQRHGITAIHSENGIWRALFCLSFWPELYQSDKNQLSNEFALRPKSIKENNFYDTFAAEVETRLQHFTDAQAMLAWLLQQITAHYGEPNCFMAWYDHLYDQLCLLVRHSPMDALRKHLRAMSKNYRGLKDGYPDLIGVRDGKLFCVEVKAPGDSLRRNQIVTMNQLLSAGFDVSIQQVAWQLDPAQPYVIVDVETTGGQKEYDRITEIALVKVVAGEVVDQWSSLVNPNKHISRQITALTGINNQMVRDAPVFAQLAEKIDAFSQGAIFVAHNVNFDMGMIKAEFARCGLSYRRAKLCTVVLARKWLPGHDSYSLGKLCADVGITLNGHHRALNDANATADLFIMINALRLAHSAQ</sequence>
<keyword evidence="10" id="KW-1185">Reference proteome</keyword>
<dbReference type="PANTHER" id="PTHR30231">
    <property type="entry name" value="DNA POLYMERASE III SUBUNIT EPSILON"/>
    <property type="match status" value="1"/>
</dbReference>
<dbReference type="SMART" id="SM00479">
    <property type="entry name" value="EXOIII"/>
    <property type="match status" value="1"/>
</dbReference>
<comment type="caution">
    <text evidence="9">The sequence shown here is derived from an EMBL/GenBank/DDBJ whole genome shotgun (WGS) entry which is preliminary data.</text>
</comment>
<comment type="cofactor">
    <cofactor evidence="1">
        <name>Mg(2+)</name>
        <dbReference type="ChEBI" id="CHEBI:18420"/>
    </cofactor>
</comment>
<evidence type="ECO:0000259" key="7">
    <source>
        <dbReference type="SMART" id="SM00479"/>
    </source>
</evidence>
<evidence type="ECO:0000256" key="6">
    <source>
        <dbReference type="ARBA" id="ARBA00049244"/>
    </source>
</evidence>
<keyword evidence="3" id="KW-0540">Nuclease</keyword>
<dbReference type="EC" id="2.7.7.7" evidence="2"/>
<dbReference type="RefSeq" id="WP_233053150.1">
    <property type="nucleotide sequence ID" value="NZ_JAIMJA010000012.1"/>
</dbReference>
<evidence type="ECO:0000259" key="8">
    <source>
        <dbReference type="SMART" id="SM00990"/>
    </source>
</evidence>
<dbReference type="EMBL" id="JAIMJA010000012">
    <property type="protein sequence ID" value="MCE2595634.1"/>
    <property type="molecule type" value="Genomic_DNA"/>
</dbReference>
<evidence type="ECO:0000313" key="9">
    <source>
        <dbReference type="EMBL" id="MCE2595634.1"/>
    </source>
</evidence>
<dbReference type="Pfam" id="PF00929">
    <property type="entry name" value="RNase_T"/>
    <property type="match status" value="1"/>
</dbReference>